<keyword evidence="6 7" id="KW-0482">Metalloprotease</keyword>
<dbReference type="InterPro" id="IPR024077">
    <property type="entry name" value="Neurolysin/TOP_dom2"/>
</dbReference>
<comment type="similarity">
    <text evidence="1 7">Belongs to the peptidase M3 family.</text>
</comment>
<dbReference type="GO" id="GO:0005739">
    <property type="term" value="C:mitochondrion"/>
    <property type="evidence" value="ECO:0007669"/>
    <property type="project" value="TreeGrafter"/>
</dbReference>
<evidence type="ECO:0000256" key="3">
    <source>
        <dbReference type="ARBA" id="ARBA00022723"/>
    </source>
</evidence>
<reference evidence="10" key="1">
    <citation type="submission" date="2022-11" db="UniProtKB">
        <authorList>
            <consortium name="WormBaseParasite"/>
        </authorList>
    </citation>
    <scope>IDENTIFICATION</scope>
</reference>
<dbReference type="GO" id="GO:0046872">
    <property type="term" value="F:metal ion binding"/>
    <property type="evidence" value="ECO:0007669"/>
    <property type="project" value="UniProtKB-UniRule"/>
</dbReference>
<dbReference type="SUPFAM" id="SSF55486">
    <property type="entry name" value="Metalloproteases ('zincins'), catalytic domain"/>
    <property type="match status" value="1"/>
</dbReference>
<evidence type="ECO:0000256" key="5">
    <source>
        <dbReference type="ARBA" id="ARBA00022833"/>
    </source>
</evidence>
<comment type="cofactor">
    <cofactor evidence="7">
        <name>Zn(2+)</name>
        <dbReference type="ChEBI" id="CHEBI:29105"/>
    </cofactor>
    <text evidence="7">Binds 1 zinc ion.</text>
</comment>
<evidence type="ECO:0000313" key="10">
    <source>
        <dbReference type="WBParaSite" id="ACRNAN_scaffold2469.g18391.t1"/>
    </source>
</evidence>
<keyword evidence="4 7" id="KW-0378">Hydrolase</keyword>
<protein>
    <submittedName>
        <fullName evidence="10">Peptidase M3A/M3B catalytic domain-containing protein</fullName>
    </submittedName>
</protein>
<keyword evidence="9" id="KW-1185">Reference proteome</keyword>
<dbReference type="InterPro" id="IPR001567">
    <property type="entry name" value="Pept_M3A_M3B_dom"/>
</dbReference>
<dbReference type="PANTHER" id="PTHR11804:SF79">
    <property type="entry name" value="MITOCHONDRIAL INTERMEDIATE PEPTIDASE"/>
    <property type="match status" value="1"/>
</dbReference>
<dbReference type="GO" id="GO:0006518">
    <property type="term" value="P:peptide metabolic process"/>
    <property type="evidence" value="ECO:0007669"/>
    <property type="project" value="TreeGrafter"/>
</dbReference>
<evidence type="ECO:0000313" key="9">
    <source>
        <dbReference type="Proteomes" id="UP000887540"/>
    </source>
</evidence>
<evidence type="ECO:0000256" key="2">
    <source>
        <dbReference type="ARBA" id="ARBA00022670"/>
    </source>
</evidence>
<dbReference type="InterPro" id="IPR024079">
    <property type="entry name" value="MetalloPept_cat_dom_sf"/>
</dbReference>
<accession>A0A914DGP7</accession>
<dbReference type="Proteomes" id="UP000887540">
    <property type="component" value="Unplaced"/>
</dbReference>
<dbReference type="Gene3D" id="1.10.1370.10">
    <property type="entry name" value="Neurolysin, domain 3"/>
    <property type="match status" value="1"/>
</dbReference>
<dbReference type="Pfam" id="PF01432">
    <property type="entry name" value="Peptidase_M3"/>
    <property type="match status" value="1"/>
</dbReference>
<dbReference type="WBParaSite" id="ACRNAN_scaffold2469.g18391.t1">
    <property type="protein sequence ID" value="ACRNAN_scaffold2469.g18391.t1"/>
    <property type="gene ID" value="ACRNAN_scaffold2469.g18391"/>
</dbReference>
<evidence type="ECO:0000256" key="1">
    <source>
        <dbReference type="ARBA" id="ARBA00006040"/>
    </source>
</evidence>
<evidence type="ECO:0000259" key="8">
    <source>
        <dbReference type="Pfam" id="PF01432"/>
    </source>
</evidence>
<name>A0A914DGP7_9BILA</name>
<evidence type="ECO:0000256" key="6">
    <source>
        <dbReference type="ARBA" id="ARBA00023049"/>
    </source>
</evidence>
<proteinExistence type="inferred from homology"/>
<dbReference type="InterPro" id="IPR045090">
    <property type="entry name" value="Pept_M3A_M3B"/>
</dbReference>
<keyword evidence="2 7" id="KW-0645">Protease</keyword>
<feature type="domain" description="Peptidase M3A/M3B catalytic" evidence="8">
    <location>
        <begin position="318"/>
        <end position="730"/>
    </location>
</feature>
<organism evidence="9 10">
    <name type="scientific">Acrobeloides nanus</name>
    <dbReference type="NCBI Taxonomy" id="290746"/>
    <lineage>
        <taxon>Eukaryota</taxon>
        <taxon>Metazoa</taxon>
        <taxon>Ecdysozoa</taxon>
        <taxon>Nematoda</taxon>
        <taxon>Chromadorea</taxon>
        <taxon>Rhabditida</taxon>
        <taxon>Tylenchina</taxon>
        <taxon>Cephalobomorpha</taxon>
        <taxon>Cephaloboidea</taxon>
        <taxon>Cephalobidae</taxon>
        <taxon>Acrobeloides</taxon>
    </lineage>
</organism>
<keyword evidence="3 7" id="KW-0479">Metal-binding</keyword>
<dbReference type="Gene3D" id="3.40.390.10">
    <property type="entry name" value="Collagenase (Catalytic Domain)"/>
    <property type="match status" value="1"/>
</dbReference>
<keyword evidence="5 7" id="KW-0862">Zinc</keyword>
<evidence type="ECO:0000256" key="7">
    <source>
        <dbReference type="RuleBase" id="RU003435"/>
    </source>
</evidence>
<sequence length="772" mass="90210">MRGISISQKLLWHSHCCCRRFATSTTTVTVQEDLKKSVVLDDSKGIFGIDILKNASSFRLYYAEIYAKNFEIKKAILEKAKNPDPRDYTDKTFIQLVDELSNELTTAYLVASTIHQLHSDLNWASYAKKYIAAFREMKENLKNNMDIYDALKFSLKTDIGWIDSVDVKAIESYLREFEEFGAHLDLDDERLEIVELQSRLNYMLETFLKGCNTTNDNLKIYQLVRGFFIGKLSGMKYRNSMVLDRAGMKRYYKNLNKTPRNFREFWSDLDRHRITHYLINFQESWRHFSIRPWLGVDRKRLVEELSERPKPKFTRWVYNKFLLEENDNQEYYLRRIVRDRHKIAKITGYESFAHRAQENTILGSYDAAKNFLEGIIKEFKPYVEPELKEISKRVGKSRLEESDIEFALEASRYQSDMSKANLEKVAKFFRFDEFLRGLTIFFERLYGVKVRLGRSERGESWETAELKIEICTQKDELLGVIYINADVRTKPFGRITLSEWNLDNTKDVQFYVVRRPKLLQNGECQTPISVVSFTMIPDDPNDPHVYLSPRTAKNFLREVGHAMNLMLSRPRHQIFPGSGTSPDMHEIPAFLMEHFFDNFNILSMITCDGLLRLTENEANLLSEAKYTFGCIKILREAINTLFDLELYGTSAFDYINDDSITSTDLYRTIYKTALPQVELKKKISPQQRIHDLVLRPAQSYSSLVARSCASLIWHSQFEQDVFSKVNGQKWAEVQSKFGELSSQDLLKQYLGYVPGPNQLIETLKKDVVREAN</sequence>
<dbReference type="PANTHER" id="PTHR11804">
    <property type="entry name" value="PROTEASE M3 THIMET OLIGOPEPTIDASE-RELATED"/>
    <property type="match status" value="1"/>
</dbReference>
<dbReference type="GO" id="GO:0004222">
    <property type="term" value="F:metalloendopeptidase activity"/>
    <property type="evidence" value="ECO:0007669"/>
    <property type="project" value="InterPro"/>
</dbReference>
<evidence type="ECO:0000256" key="4">
    <source>
        <dbReference type="ARBA" id="ARBA00022801"/>
    </source>
</evidence>
<dbReference type="AlphaFoldDB" id="A0A914DGP7"/>
<dbReference type="GO" id="GO:0006627">
    <property type="term" value="P:protein processing involved in protein targeting to mitochondrion"/>
    <property type="evidence" value="ECO:0007669"/>
    <property type="project" value="TreeGrafter"/>
</dbReference>